<dbReference type="AlphaFoldDB" id="A0A4Q2U302"/>
<gene>
    <name evidence="2" type="ORF">D3273_25875</name>
</gene>
<evidence type="ECO:0000313" key="2">
    <source>
        <dbReference type="EMBL" id="RYC29076.1"/>
    </source>
</evidence>
<name>A0A4Q2U302_9HYPH</name>
<evidence type="ECO:0000256" key="1">
    <source>
        <dbReference type="SAM" id="Phobius"/>
    </source>
</evidence>
<keyword evidence="3" id="KW-1185">Reference proteome</keyword>
<reference evidence="2 3" key="2">
    <citation type="submission" date="2019-02" db="EMBL/GenBank/DDBJ databases">
        <title>'Lichenibacterium ramalinii' gen. nov. sp. nov., 'Lichenibacterium minor' gen. nov. sp. nov.</title>
        <authorList>
            <person name="Pankratov T."/>
        </authorList>
    </citation>
    <scope>NUCLEOTIDE SEQUENCE [LARGE SCALE GENOMIC DNA]</scope>
    <source>
        <strain evidence="2 3">RmlP026</strain>
    </source>
</reference>
<dbReference type="EMBL" id="QYBB01000072">
    <property type="protein sequence ID" value="RYC29076.1"/>
    <property type="molecule type" value="Genomic_DNA"/>
</dbReference>
<evidence type="ECO:0000313" key="3">
    <source>
        <dbReference type="Proteomes" id="UP000290759"/>
    </source>
</evidence>
<keyword evidence="1" id="KW-1133">Transmembrane helix</keyword>
<accession>A0A4Q2U302</accession>
<comment type="caution">
    <text evidence="2">The sequence shown here is derived from an EMBL/GenBank/DDBJ whole genome shotgun (WGS) entry which is preliminary data.</text>
</comment>
<dbReference type="InterPro" id="IPR010406">
    <property type="entry name" value="DUF1003"/>
</dbReference>
<dbReference type="Proteomes" id="UP000290759">
    <property type="component" value="Unassembled WGS sequence"/>
</dbReference>
<feature type="transmembrane region" description="Helical" evidence="1">
    <location>
        <begin position="84"/>
        <end position="102"/>
    </location>
</feature>
<dbReference type="OrthoDB" id="7507421at2"/>
<reference evidence="2 3" key="1">
    <citation type="submission" date="2018-12" db="EMBL/GenBank/DDBJ databases">
        <authorList>
            <person name="Grouzdev D.S."/>
            <person name="Krutkina M.S."/>
        </authorList>
    </citation>
    <scope>NUCLEOTIDE SEQUENCE [LARGE SCALE GENOMIC DNA]</scope>
    <source>
        <strain evidence="2 3">RmlP026</strain>
    </source>
</reference>
<organism evidence="2 3">
    <name type="scientific">Lichenibacterium minor</name>
    <dbReference type="NCBI Taxonomy" id="2316528"/>
    <lineage>
        <taxon>Bacteria</taxon>
        <taxon>Pseudomonadati</taxon>
        <taxon>Pseudomonadota</taxon>
        <taxon>Alphaproteobacteria</taxon>
        <taxon>Hyphomicrobiales</taxon>
        <taxon>Lichenihabitantaceae</taxon>
        <taxon>Lichenibacterium</taxon>
    </lineage>
</organism>
<keyword evidence="1" id="KW-0812">Transmembrane</keyword>
<protein>
    <submittedName>
        <fullName evidence="2">DUF1003 domain-containing protein</fullName>
    </submittedName>
</protein>
<dbReference type="RefSeq" id="WP_129229843.1">
    <property type="nucleotide sequence ID" value="NZ_QYBB01000072.1"/>
</dbReference>
<proteinExistence type="predicted"/>
<sequence length="190" mass="20741">MPEETRAPILPAHIDDTVRAIARLHAEHQGEATTSQRLAERLTAGAGRPRSLMLLTVLMVGWMAVNLAVGALGHKPWDEPPFAWLQGATGVAALYMTILILVTQRREDQLASHREQLTLELGILSEQKAAKIIELLEELRRDMPHVRDRIDDEAAAMSAPADPEAVLNAIKETHDGMLATGTEPANPEGT</sequence>
<keyword evidence="1" id="KW-0472">Membrane</keyword>
<dbReference type="Pfam" id="PF06210">
    <property type="entry name" value="DUF1003"/>
    <property type="match status" value="1"/>
</dbReference>
<feature type="transmembrane region" description="Helical" evidence="1">
    <location>
        <begin position="51"/>
        <end position="72"/>
    </location>
</feature>